<dbReference type="PATRIC" id="fig|1806891.3.peg.612"/>
<keyword evidence="2" id="KW-1185">Reference proteome</keyword>
<organism evidence="1 2">
    <name type="scientific">Candidatus Chlamydia sanziniae</name>
    <dbReference type="NCBI Taxonomy" id="1806891"/>
    <lineage>
        <taxon>Bacteria</taxon>
        <taxon>Pseudomonadati</taxon>
        <taxon>Chlamydiota</taxon>
        <taxon>Chlamydiia</taxon>
        <taxon>Chlamydiales</taxon>
        <taxon>Chlamydiaceae</taxon>
        <taxon>Chlamydia/Chlamydophila group</taxon>
        <taxon>Chlamydia</taxon>
    </lineage>
</organism>
<sequence>MKNKIIELLNQLYEDQKIRLQKIGEEILPNLTSDDLLQPMDFSELEENSFFRFEEGVLSGIGEVRAAILALFKHQN</sequence>
<dbReference type="EMBL" id="CP014639">
    <property type="protein sequence ID" value="ANH78791.1"/>
    <property type="molecule type" value="Genomic_DNA"/>
</dbReference>
<dbReference type="STRING" id="1806891.Cs308_0621"/>
<dbReference type="OrthoDB" id="21678at2"/>
<evidence type="ECO:0000313" key="1">
    <source>
        <dbReference type="EMBL" id="ANH78791.1"/>
    </source>
</evidence>
<protein>
    <submittedName>
        <fullName evidence="1">Uncharacterized protein</fullName>
    </submittedName>
</protein>
<reference evidence="2" key="1">
    <citation type="submission" date="2016-03" db="EMBL/GenBank/DDBJ databases">
        <title>Culture-independent genomics supports pathogen discovery for uncultivable bacteria within the genus Chlamydia.</title>
        <authorList>
            <person name="Taylor-Brown A."/>
            <person name="Bachmann N.L."/>
            <person name="Borel N."/>
            <person name="Polkinghorne A."/>
        </authorList>
    </citation>
    <scope>NUCLEOTIDE SEQUENCE [LARGE SCALE GENOMIC DNA]</scope>
    <source>
        <strain evidence="2">2742-308</strain>
    </source>
</reference>
<gene>
    <name evidence="1" type="ORF">Cs308_0621</name>
</gene>
<dbReference type="KEGG" id="csaz:Cs308_0621"/>
<dbReference type="RefSeq" id="WP_066482405.1">
    <property type="nucleotide sequence ID" value="NZ_CP014639.1"/>
</dbReference>
<evidence type="ECO:0000313" key="2">
    <source>
        <dbReference type="Proteomes" id="UP000078162"/>
    </source>
</evidence>
<accession>A0A1A9HWI8</accession>
<name>A0A1A9HWI8_9CHLA</name>
<dbReference type="AlphaFoldDB" id="A0A1A9HWI8"/>
<proteinExistence type="predicted"/>
<dbReference type="Proteomes" id="UP000078162">
    <property type="component" value="Chromosome"/>
</dbReference>